<dbReference type="GO" id="GO:0005304">
    <property type="term" value="F:L-valine transmembrane transporter activity"/>
    <property type="evidence" value="ECO:0007669"/>
    <property type="project" value="TreeGrafter"/>
</dbReference>
<evidence type="ECO:0000313" key="6">
    <source>
        <dbReference type="EMBL" id="XBO37404.1"/>
    </source>
</evidence>
<evidence type="ECO:0000259" key="5">
    <source>
        <dbReference type="PROSITE" id="PS50893"/>
    </source>
</evidence>
<dbReference type="GO" id="GO:0005886">
    <property type="term" value="C:plasma membrane"/>
    <property type="evidence" value="ECO:0007669"/>
    <property type="project" value="TreeGrafter"/>
</dbReference>
<evidence type="ECO:0000256" key="4">
    <source>
        <dbReference type="ARBA" id="ARBA00022840"/>
    </source>
</evidence>
<keyword evidence="4 6" id="KW-0067">ATP-binding</keyword>
<dbReference type="PANTHER" id="PTHR45772">
    <property type="entry name" value="CONSERVED COMPONENT OF ABC TRANSPORTER FOR NATURAL AMINO ACIDS-RELATED"/>
    <property type="match status" value="1"/>
</dbReference>
<feature type="domain" description="ABC transporter" evidence="5">
    <location>
        <begin position="10"/>
        <end position="251"/>
    </location>
</feature>
<organism evidence="6">
    <name type="scientific">Alsobacter sp. KACC 23698</name>
    <dbReference type="NCBI Taxonomy" id="3149229"/>
    <lineage>
        <taxon>Bacteria</taxon>
        <taxon>Pseudomonadati</taxon>
        <taxon>Pseudomonadota</taxon>
        <taxon>Alphaproteobacteria</taxon>
        <taxon>Hyphomicrobiales</taxon>
        <taxon>Alsobacteraceae</taxon>
        <taxon>Alsobacter</taxon>
    </lineage>
</organism>
<dbReference type="SUPFAM" id="SSF52540">
    <property type="entry name" value="P-loop containing nucleoside triphosphate hydrolases"/>
    <property type="match status" value="1"/>
</dbReference>
<dbReference type="PROSITE" id="PS00211">
    <property type="entry name" value="ABC_TRANSPORTER_1"/>
    <property type="match status" value="1"/>
</dbReference>
<dbReference type="Pfam" id="PF00005">
    <property type="entry name" value="ABC_tran"/>
    <property type="match status" value="1"/>
</dbReference>
<evidence type="ECO:0000256" key="1">
    <source>
        <dbReference type="ARBA" id="ARBA00005417"/>
    </source>
</evidence>
<dbReference type="GO" id="GO:0016887">
    <property type="term" value="F:ATP hydrolysis activity"/>
    <property type="evidence" value="ECO:0007669"/>
    <property type="project" value="InterPro"/>
</dbReference>
<dbReference type="GO" id="GO:1903806">
    <property type="term" value="P:L-isoleucine import across plasma membrane"/>
    <property type="evidence" value="ECO:0007669"/>
    <property type="project" value="TreeGrafter"/>
</dbReference>
<dbReference type="InterPro" id="IPR003439">
    <property type="entry name" value="ABC_transporter-like_ATP-bd"/>
</dbReference>
<dbReference type="RefSeq" id="WP_406854224.1">
    <property type="nucleotide sequence ID" value="NZ_CP157484.1"/>
</dbReference>
<keyword evidence="2" id="KW-0813">Transport</keyword>
<dbReference type="InterPro" id="IPR051120">
    <property type="entry name" value="ABC_AA/LPS_Transport"/>
</dbReference>
<keyword evidence="3" id="KW-0547">Nucleotide-binding</keyword>
<reference evidence="6" key="1">
    <citation type="submission" date="2024-05" db="EMBL/GenBank/DDBJ databases">
        <authorList>
            <person name="Kim S."/>
            <person name="Heo J."/>
            <person name="Choi H."/>
            <person name="Choi Y."/>
            <person name="Kwon S.-W."/>
            <person name="Kim Y."/>
        </authorList>
    </citation>
    <scope>NUCLEOTIDE SEQUENCE</scope>
    <source>
        <strain evidence="6">KACC 23698</strain>
    </source>
</reference>
<dbReference type="GO" id="GO:0042941">
    <property type="term" value="P:D-alanine transmembrane transport"/>
    <property type="evidence" value="ECO:0007669"/>
    <property type="project" value="TreeGrafter"/>
</dbReference>
<dbReference type="GO" id="GO:0015188">
    <property type="term" value="F:L-isoleucine transmembrane transporter activity"/>
    <property type="evidence" value="ECO:0007669"/>
    <property type="project" value="TreeGrafter"/>
</dbReference>
<evidence type="ECO:0000256" key="2">
    <source>
        <dbReference type="ARBA" id="ARBA00022448"/>
    </source>
</evidence>
<evidence type="ECO:0000256" key="3">
    <source>
        <dbReference type="ARBA" id="ARBA00022741"/>
    </source>
</evidence>
<dbReference type="InterPro" id="IPR017871">
    <property type="entry name" value="ABC_transporter-like_CS"/>
</dbReference>
<dbReference type="SMART" id="SM00382">
    <property type="entry name" value="AAA"/>
    <property type="match status" value="1"/>
</dbReference>
<dbReference type="PROSITE" id="PS50893">
    <property type="entry name" value="ABC_TRANSPORTER_2"/>
    <property type="match status" value="1"/>
</dbReference>
<sequence>MMESDGAPALEIIDLRKFFGGLPATQDVNMRVMPGERRLIIGPNGAGKTTLFNQIAGDFLPSSGTIRLFGHDVTRMKPQQRAHLGLSRTYQIITLFPKDTLEHNIVLGLLGLRKARWNMFRPLSFYPDMRHEARRALAQVGLEHLADRKVSELAYGEKRRVEIAMALAQRPRLLLLDEPLAGLSSEERGSIKKLIAAIPRETTLIMIEHDMDTALDLAETVTLLHYGKVIVDGPRDAVIADPQTREVYLGH</sequence>
<dbReference type="InterPro" id="IPR003593">
    <property type="entry name" value="AAA+_ATPase"/>
</dbReference>
<proteinExistence type="inferred from homology"/>
<dbReference type="PANTHER" id="PTHR45772:SF7">
    <property type="entry name" value="AMINO ACID ABC TRANSPORTER ATP-BINDING PROTEIN"/>
    <property type="match status" value="1"/>
</dbReference>
<accession>A0AAU7JBG3</accession>
<dbReference type="AlphaFoldDB" id="A0AAU7JBG3"/>
<gene>
    <name evidence="6" type="ORF">ABEG18_16920</name>
</gene>
<dbReference type="EMBL" id="CP157484">
    <property type="protein sequence ID" value="XBO37404.1"/>
    <property type="molecule type" value="Genomic_DNA"/>
</dbReference>
<dbReference type="GO" id="GO:0005524">
    <property type="term" value="F:ATP binding"/>
    <property type="evidence" value="ECO:0007669"/>
    <property type="project" value="UniProtKB-KW"/>
</dbReference>
<name>A0AAU7JBG3_9HYPH</name>
<dbReference type="CDD" id="cd03219">
    <property type="entry name" value="ABC_Mj1267_LivG_branched"/>
    <property type="match status" value="1"/>
</dbReference>
<dbReference type="GO" id="GO:0015808">
    <property type="term" value="P:L-alanine transport"/>
    <property type="evidence" value="ECO:0007669"/>
    <property type="project" value="TreeGrafter"/>
</dbReference>
<protein>
    <submittedName>
        <fullName evidence="6">ABC transporter ATP-binding protein</fullName>
    </submittedName>
</protein>
<dbReference type="GO" id="GO:1903805">
    <property type="term" value="P:L-valine import across plasma membrane"/>
    <property type="evidence" value="ECO:0007669"/>
    <property type="project" value="TreeGrafter"/>
</dbReference>
<comment type="similarity">
    <text evidence="1">Belongs to the ABC transporter superfamily.</text>
</comment>
<dbReference type="Gene3D" id="3.40.50.300">
    <property type="entry name" value="P-loop containing nucleotide triphosphate hydrolases"/>
    <property type="match status" value="1"/>
</dbReference>
<dbReference type="InterPro" id="IPR027417">
    <property type="entry name" value="P-loop_NTPase"/>
</dbReference>
<dbReference type="GO" id="GO:0015192">
    <property type="term" value="F:L-phenylalanine transmembrane transporter activity"/>
    <property type="evidence" value="ECO:0007669"/>
    <property type="project" value="TreeGrafter"/>
</dbReference>